<sequence length="493" mass="56827">MKLSKSLYTRGLQCQKSLWLKKNKKEVLSLPDDSAQAIFENGNDVGDLACKLFPNGKTVPFKLGFEDMIIQTKLWINMGMKNIYEASFSYDDIFVAVDILEIVDAAKKEVKIYEVKSSTEVKDVYLHDASIQYYVLNGLGYNVKQVNIIHINNSYVRGETLDINQLFSIVDVTLEIKELQKNIKSNIESFRNTISNPIEPNIDIGTHCSNPYSCDAIDYCWKHIPKYSIFDISRLSTKKKFEYYKNGILEFSQLEDLESFSVSQQIQIASEKQNKTIINKPAIKEFLETLTYPIYHLDFETFQQAVPQFIGLSPYQQIPFQYSLHIEYEDGTLEHKEFLSPDSIDPREQIAISLTNHIPKDVTVLAYNMGFEKGVIRKLADLYTSLGSHLMNIHDNCHDLMIPFQKKDYYTPLMKGSYSIKYVLPALVPEFENAYKDLNLIHNGGEAMQAFANLSKIDDINKKEEYRKALLEYCKLDTLAMVRILDKLKECVR</sequence>
<dbReference type="AlphaFoldDB" id="A0A6M8EPE0"/>
<evidence type="ECO:0000259" key="1">
    <source>
        <dbReference type="Pfam" id="PF11074"/>
    </source>
</evidence>
<dbReference type="KEGG" id="paco:AACT_2922"/>
<proteinExistence type="predicted"/>
<name>A0A6M8EPE0_9BACT</name>
<protein>
    <submittedName>
        <fullName evidence="2">DUF2779 domain-containing protein</fullName>
    </submittedName>
</protein>
<dbReference type="Proteomes" id="UP000503483">
    <property type="component" value="Chromosome"/>
</dbReference>
<evidence type="ECO:0000313" key="3">
    <source>
        <dbReference type="Proteomes" id="UP000503483"/>
    </source>
</evidence>
<dbReference type="Pfam" id="PF11074">
    <property type="entry name" value="DUF2779"/>
    <property type="match status" value="1"/>
</dbReference>
<gene>
    <name evidence="2" type="ORF">AACT_2922</name>
</gene>
<accession>A0A6M8EPE0</accession>
<feature type="domain" description="DUF2779" evidence="1">
    <location>
        <begin position="295"/>
        <end position="419"/>
    </location>
</feature>
<keyword evidence="3" id="KW-1185">Reference proteome</keyword>
<reference evidence="2 3" key="1">
    <citation type="submission" date="2019-08" db="EMBL/GenBank/DDBJ databases">
        <title>Complete genome sequence of Arcobacter acticola.</title>
        <authorList>
            <person name="Miller W."/>
        </authorList>
    </citation>
    <scope>NUCLEOTIDE SEQUENCE [LARGE SCALE GENOMIC DNA]</scope>
    <source>
        <strain evidence="2 3">KCTC 52212</strain>
    </source>
</reference>
<dbReference type="RefSeq" id="WP_172128224.1">
    <property type="nucleotide sequence ID" value="NZ_CP042652.1"/>
</dbReference>
<evidence type="ECO:0000313" key="2">
    <source>
        <dbReference type="EMBL" id="QKE29979.1"/>
    </source>
</evidence>
<organism evidence="2 3">
    <name type="scientific">Arcobacter acticola</name>
    <dbReference type="NCBI Taxonomy" id="1849015"/>
    <lineage>
        <taxon>Bacteria</taxon>
        <taxon>Pseudomonadati</taxon>
        <taxon>Campylobacterota</taxon>
        <taxon>Epsilonproteobacteria</taxon>
        <taxon>Campylobacterales</taxon>
        <taxon>Arcobacteraceae</taxon>
        <taxon>Arcobacter</taxon>
    </lineage>
</organism>
<dbReference type="EMBL" id="CP042652">
    <property type="protein sequence ID" value="QKE29979.1"/>
    <property type="molecule type" value="Genomic_DNA"/>
</dbReference>
<dbReference type="InterPro" id="IPR021301">
    <property type="entry name" value="DUF2779"/>
</dbReference>